<keyword evidence="6" id="KW-0067">ATP-binding</keyword>
<evidence type="ECO:0000256" key="4">
    <source>
        <dbReference type="ARBA" id="ARBA00022801"/>
    </source>
</evidence>
<feature type="region of interest" description="Disordered" evidence="8">
    <location>
        <begin position="274"/>
        <end position="295"/>
    </location>
</feature>
<reference evidence="11" key="1">
    <citation type="submission" date="2013-09" db="EMBL/GenBank/DDBJ databases">
        <title>The Genome Sequence of Anopheles maculatus species B.</title>
        <authorList>
            <consortium name="The Broad Institute Genomics Platform"/>
            <person name="Neafsey D.E."/>
            <person name="Besansky N."/>
            <person name="Howell P."/>
            <person name="Walton C."/>
            <person name="Young S.K."/>
            <person name="Zeng Q."/>
            <person name="Gargeya S."/>
            <person name="Fitzgerald M."/>
            <person name="Haas B."/>
            <person name="Abouelleil A."/>
            <person name="Allen A.W."/>
            <person name="Alvarado L."/>
            <person name="Arachchi H.M."/>
            <person name="Berlin A.M."/>
            <person name="Chapman S.B."/>
            <person name="Gainer-Dewar J."/>
            <person name="Goldberg J."/>
            <person name="Griggs A."/>
            <person name="Gujja S."/>
            <person name="Hansen M."/>
            <person name="Howarth C."/>
            <person name="Imamovic A."/>
            <person name="Ireland A."/>
            <person name="Larimer J."/>
            <person name="McCowan C."/>
            <person name="Murphy C."/>
            <person name="Pearson M."/>
            <person name="Poon T.W."/>
            <person name="Priest M."/>
            <person name="Roberts A."/>
            <person name="Saif S."/>
            <person name="Shea T."/>
            <person name="Sisk P."/>
            <person name="Sykes S."/>
            <person name="Wortman J."/>
            <person name="Nusbaum C."/>
            <person name="Birren B."/>
        </authorList>
    </citation>
    <scope>NUCLEOTIDE SEQUENCE [LARGE SCALE GENOMIC DNA]</scope>
    <source>
        <strain evidence="11">maculatus3</strain>
    </source>
</reference>
<evidence type="ECO:0000313" key="10">
    <source>
        <dbReference type="EnsemblMetazoa" id="AMAM013709-PA"/>
    </source>
</evidence>
<organism evidence="10 11">
    <name type="scientific">Anopheles maculatus</name>
    <dbReference type="NCBI Taxonomy" id="74869"/>
    <lineage>
        <taxon>Eukaryota</taxon>
        <taxon>Metazoa</taxon>
        <taxon>Ecdysozoa</taxon>
        <taxon>Arthropoda</taxon>
        <taxon>Hexapoda</taxon>
        <taxon>Insecta</taxon>
        <taxon>Pterygota</taxon>
        <taxon>Neoptera</taxon>
        <taxon>Endopterygota</taxon>
        <taxon>Diptera</taxon>
        <taxon>Nematocera</taxon>
        <taxon>Culicoidea</taxon>
        <taxon>Culicidae</taxon>
        <taxon>Anophelinae</taxon>
        <taxon>Anopheles</taxon>
        <taxon>Anopheles maculatus group</taxon>
    </lineage>
</organism>
<dbReference type="PANTHER" id="PTHR22655">
    <property type="entry name" value="ATP-DEPENDENT RNA HELICASE TDRD12-RELATED"/>
    <property type="match status" value="1"/>
</dbReference>
<evidence type="ECO:0000256" key="2">
    <source>
        <dbReference type="ARBA" id="ARBA00022737"/>
    </source>
</evidence>
<dbReference type="InterPro" id="IPR002999">
    <property type="entry name" value="Tudor"/>
</dbReference>
<keyword evidence="4" id="KW-0378">Hydrolase</keyword>
<feature type="domain" description="Tudor" evidence="9">
    <location>
        <begin position="3"/>
        <end position="112"/>
    </location>
</feature>
<evidence type="ECO:0000313" key="11">
    <source>
        <dbReference type="Proteomes" id="UP000075901"/>
    </source>
</evidence>
<comment type="catalytic activity">
    <reaction evidence="7">
        <text>ATP + H2O = ADP + phosphate + H(+)</text>
        <dbReference type="Rhea" id="RHEA:13065"/>
        <dbReference type="ChEBI" id="CHEBI:15377"/>
        <dbReference type="ChEBI" id="CHEBI:15378"/>
        <dbReference type="ChEBI" id="CHEBI:30616"/>
        <dbReference type="ChEBI" id="CHEBI:43474"/>
        <dbReference type="ChEBI" id="CHEBI:456216"/>
        <dbReference type="EC" id="3.6.4.13"/>
    </reaction>
</comment>
<evidence type="ECO:0000259" key="9">
    <source>
        <dbReference type="Pfam" id="PF00567"/>
    </source>
</evidence>
<evidence type="ECO:0000256" key="8">
    <source>
        <dbReference type="SAM" id="MobiDB-lite"/>
    </source>
</evidence>
<keyword evidence="5" id="KW-0347">Helicase</keyword>
<dbReference type="GO" id="GO:0005737">
    <property type="term" value="C:cytoplasm"/>
    <property type="evidence" value="ECO:0007669"/>
    <property type="project" value="UniProtKB-ARBA"/>
</dbReference>
<dbReference type="Pfam" id="PF00567">
    <property type="entry name" value="TUDOR"/>
    <property type="match status" value="1"/>
</dbReference>
<dbReference type="PANTHER" id="PTHR22655:SF2">
    <property type="entry name" value="ATP-DEPENDENT RNA HELICASE TDRD12-RELATED"/>
    <property type="match status" value="1"/>
</dbReference>
<evidence type="ECO:0000256" key="5">
    <source>
        <dbReference type="ARBA" id="ARBA00022806"/>
    </source>
</evidence>
<evidence type="ECO:0000256" key="3">
    <source>
        <dbReference type="ARBA" id="ARBA00022741"/>
    </source>
</evidence>
<dbReference type="Gene3D" id="2.40.50.90">
    <property type="match status" value="1"/>
</dbReference>
<dbReference type="GO" id="GO:0005524">
    <property type="term" value="F:ATP binding"/>
    <property type="evidence" value="ECO:0007669"/>
    <property type="project" value="UniProtKB-KW"/>
</dbReference>
<dbReference type="VEuPathDB" id="VectorBase:AMAM013709"/>
<dbReference type="AlphaFoldDB" id="A0A182SUJ2"/>
<protein>
    <recommendedName>
        <fullName evidence="1">RNA helicase</fullName>
        <ecNumber evidence="1">3.6.4.13</ecNumber>
    </recommendedName>
</protein>
<dbReference type="Gene3D" id="2.30.30.140">
    <property type="match status" value="1"/>
</dbReference>
<accession>A0A182SUJ2</accession>
<name>A0A182SUJ2_9DIPT</name>
<evidence type="ECO:0000256" key="7">
    <source>
        <dbReference type="ARBA" id="ARBA00047984"/>
    </source>
</evidence>
<dbReference type="EC" id="3.6.4.13" evidence="1"/>
<dbReference type="GO" id="GO:0016787">
    <property type="term" value="F:hydrolase activity"/>
    <property type="evidence" value="ECO:0007669"/>
    <property type="project" value="UniProtKB-KW"/>
</dbReference>
<evidence type="ECO:0000256" key="6">
    <source>
        <dbReference type="ARBA" id="ARBA00022840"/>
    </source>
</evidence>
<dbReference type="InterPro" id="IPR035437">
    <property type="entry name" value="SNase_OB-fold_sf"/>
</dbReference>
<keyword evidence="3" id="KW-0547">Nucleotide-binding</keyword>
<keyword evidence="2" id="KW-0677">Repeat</keyword>
<reference evidence="10" key="2">
    <citation type="submission" date="2020-05" db="UniProtKB">
        <authorList>
            <consortium name="EnsemblMetazoa"/>
        </authorList>
    </citation>
    <scope>IDENTIFICATION</scope>
    <source>
        <strain evidence="10">maculatus3</strain>
    </source>
</reference>
<evidence type="ECO:0000256" key="1">
    <source>
        <dbReference type="ARBA" id="ARBA00012552"/>
    </source>
</evidence>
<proteinExistence type="predicted"/>
<keyword evidence="11" id="KW-1185">Reference proteome</keyword>
<dbReference type="EnsemblMetazoa" id="AMAM013709-RA">
    <property type="protein sequence ID" value="AMAM013709-PA"/>
    <property type="gene ID" value="AMAM013709"/>
</dbReference>
<sequence length="295" mass="32817">MENQIFITHFVHPHKFWYKPFHPGGQKKQLKELRDAIDEYCDQHHANEQKKHYDVNELVGYYIPSLTRWTRCIVQGILEDHKGLSSYNLWLIDEGYPAVANDIQQLTPLPEKYRDNSNSLVKCGLIRNVLPAACVYDPLEEQIRKAECLSWSKDAIKIISSLIEGIEKVCFTNVTSYTIGKDAIGFGDLLFHSKTKTFNAANVLSDQAMGMTVDTKHFLACIFESQTPAVGSSRASSIVNGSLGGSDTFVSNVKTRKLSTASYGANEFSFDESASMVGGERKQPAPAPAAVEQSS</sequence>
<dbReference type="GO" id="GO:0042078">
    <property type="term" value="P:germ-line stem cell division"/>
    <property type="evidence" value="ECO:0007669"/>
    <property type="project" value="TreeGrafter"/>
</dbReference>
<dbReference type="Proteomes" id="UP000075901">
    <property type="component" value="Unassembled WGS sequence"/>
</dbReference>
<dbReference type="GO" id="GO:0003724">
    <property type="term" value="F:RNA helicase activity"/>
    <property type="evidence" value="ECO:0007669"/>
    <property type="project" value="UniProtKB-EC"/>
</dbReference>